<evidence type="ECO:0000313" key="2">
    <source>
        <dbReference type="EMBL" id="APT30893.1"/>
    </source>
</evidence>
<evidence type="ECO:0000313" key="4">
    <source>
        <dbReference type="Proteomes" id="UP000185487"/>
    </source>
</evidence>
<dbReference type="EMBL" id="CP015367">
    <property type="protein sequence ID" value="APT30893.1"/>
    <property type="molecule type" value="Genomic_DNA"/>
</dbReference>
<proteinExistence type="predicted"/>
<gene>
    <name evidence="2" type="ORF">MCBMB27_01602</name>
    <name evidence="3" type="ORF">SAMN05192567_102228</name>
</gene>
<dbReference type="Proteomes" id="UP000199140">
    <property type="component" value="Unassembled WGS sequence"/>
</dbReference>
<protein>
    <submittedName>
        <fullName evidence="3">Uncharacterized protein</fullName>
    </submittedName>
</protein>
<keyword evidence="1" id="KW-1133">Transmembrane helix</keyword>
<sequence length="39" mass="4392">MIEVQPEDRVARMIDRVLLYAAMLSLTFGLATGLWGLLQ</sequence>
<organism evidence="3 5">
    <name type="scientific">Methylobacterium phyllosphaerae</name>
    <dbReference type="NCBI Taxonomy" id="418223"/>
    <lineage>
        <taxon>Bacteria</taxon>
        <taxon>Pseudomonadati</taxon>
        <taxon>Pseudomonadota</taxon>
        <taxon>Alphaproteobacteria</taxon>
        <taxon>Hyphomicrobiales</taxon>
        <taxon>Methylobacteriaceae</taxon>
        <taxon>Methylobacterium</taxon>
    </lineage>
</organism>
<evidence type="ECO:0000256" key="1">
    <source>
        <dbReference type="SAM" id="Phobius"/>
    </source>
</evidence>
<dbReference type="KEGG" id="mphy:MCBMB27_01602"/>
<evidence type="ECO:0000313" key="5">
    <source>
        <dbReference type="Proteomes" id="UP000199140"/>
    </source>
</evidence>
<feature type="transmembrane region" description="Helical" evidence="1">
    <location>
        <begin position="17"/>
        <end position="38"/>
    </location>
</feature>
<reference evidence="2 4" key="1">
    <citation type="submission" date="2016-04" db="EMBL/GenBank/DDBJ databases">
        <title>Complete genome sequencing and analysis of CBMB27, Methylobacterium phyllosphaerae isolated from leaf tissues of rice (Oryza sativa L.).</title>
        <authorList>
            <person name="Lee Y."/>
            <person name="Hwangbo K."/>
            <person name="Chung H."/>
            <person name="Yoo J."/>
            <person name="Kim K.Y."/>
            <person name="Sa T.M."/>
            <person name="Um Y."/>
            <person name="Madhaiyan M."/>
        </authorList>
    </citation>
    <scope>NUCLEOTIDE SEQUENCE [LARGE SCALE GENOMIC DNA]</scope>
    <source>
        <strain evidence="2 4">CBMB27</strain>
    </source>
</reference>
<keyword evidence="4" id="KW-1185">Reference proteome</keyword>
<reference evidence="3 5" key="2">
    <citation type="submission" date="2016-10" db="EMBL/GenBank/DDBJ databases">
        <authorList>
            <person name="Varghese N."/>
            <person name="Submissions S."/>
        </authorList>
    </citation>
    <scope>NUCLEOTIDE SEQUENCE [LARGE SCALE GENOMIC DNA]</scope>
    <source>
        <strain evidence="3 5">CBMB27</strain>
    </source>
</reference>
<evidence type="ECO:0000313" key="3">
    <source>
        <dbReference type="EMBL" id="SFG35083.1"/>
    </source>
</evidence>
<dbReference type="Proteomes" id="UP000185487">
    <property type="component" value="Chromosome"/>
</dbReference>
<dbReference type="EMBL" id="FOPK01000002">
    <property type="protein sequence ID" value="SFG35083.1"/>
    <property type="molecule type" value="Genomic_DNA"/>
</dbReference>
<accession>A0AAE8L4Z9</accession>
<keyword evidence="1" id="KW-0472">Membrane</keyword>
<dbReference type="AlphaFoldDB" id="A0AAE8L4Z9"/>
<name>A0AAE8L4Z9_9HYPH</name>
<keyword evidence="1" id="KW-0812">Transmembrane</keyword>